<reference evidence="9" key="1">
    <citation type="submission" date="2022-11" db="EMBL/GenBank/DDBJ databases">
        <title>Larsenimonas rhizosphaerae sp. nov., isolated from a tidal mudflat.</title>
        <authorList>
            <person name="Lee S.D."/>
            <person name="Kim I.S."/>
        </authorList>
    </citation>
    <scope>NUCLEOTIDE SEQUENCE</scope>
    <source>
        <strain evidence="9">GH2-1</strain>
    </source>
</reference>
<evidence type="ECO:0000256" key="7">
    <source>
        <dbReference type="SAM" id="Phobius"/>
    </source>
</evidence>
<proteinExistence type="inferred from homology"/>
<dbReference type="PANTHER" id="PTHR30506:SF3">
    <property type="entry name" value="UPF0126 INNER MEMBRANE PROTEIN YADS-RELATED"/>
    <property type="match status" value="1"/>
</dbReference>
<comment type="similarity">
    <text evidence="2">Belongs to the UPF0126 family.</text>
</comment>
<gene>
    <name evidence="9" type="ORF">OQ287_14420</name>
</gene>
<evidence type="ECO:0000256" key="4">
    <source>
        <dbReference type="ARBA" id="ARBA00022692"/>
    </source>
</evidence>
<keyword evidence="3" id="KW-1003">Cell membrane</keyword>
<organism evidence="9 10">
    <name type="scientific">Larsenimonas rhizosphaerae</name>
    <dbReference type="NCBI Taxonomy" id="2944682"/>
    <lineage>
        <taxon>Bacteria</taxon>
        <taxon>Pseudomonadati</taxon>
        <taxon>Pseudomonadota</taxon>
        <taxon>Gammaproteobacteria</taxon>
        <taxon>Oceanospirillales</taxon>
        <taxon>Halomonadaceae</taxon>
        <taxon>Larsenimonas</taxon>
    </lineage>
</organism>
<evidence type="ECO:0000256" key="6">
    <source>
        <dbReference type="ARBA" id="ARBA00023136"/>
    </source>
</evidence>
<feature type="transmembrane region" description="Helical" evidence="7">
    <location>
        <begin position="167"/>
        <end position="188"/>
    </location>
</feature>
<feature type="transmembrane region" description="Helical" evidence="7">
    <location>
        <begin position="226"/>
        <end position="245"/>
    </location>
</feature>
<dbReference type="GO" id="GO:0005886">
    <property type="term" value="C:plasma membrane"/>
    <property type="evidence" value="ECO:0007669"/>
    <property type="project" value="UniProtKB-SubCell"/>
</dbReference>
<feature type="transmembrane region" description="Helical" evidence="7">
    <location>
        <begin position="79"/>
        <end position="98"/>
    </location>
</feature>
<sequence>MAHCQCNGREHAMGTAGPVRGMARTYDSGISLRHTVSSRPPFNACLISRHADMLLQYIDIIGTFAFALSGTSAGIRRGFDIFGILVLAMSTAVGGGIVRDLCINATPPSGLVHPVYLITVIVAVFVGVFFQRLIIRMEKPTLWLDALGLGFFSAFGAHKTYEYTGEILLSLILGCVSAVGGGVIRDILAHRPPLVLTRDIYASAALIGAGIELLGVTGVIDSRWSIWLAIFTCTLIRVLSLRYHIHLPSITSKFEG</sequence>
<feature type="transmembrane region" description="Helical" evidence="7">
    <location>
        <begin position="200"/>
        <end position="220"/>
    </location>
</feature>
<feature type="domain" description="Glycine transporter" evidence="8">
    <location>
        <begin position="142"/>
        <end position="211"/>
    </location>
</feature>
<evidence type="ECO:0000256" key="3">
    <source>
        <dbReference type="ARBA" id="ARBA00022475"/>
    </source>
</evidence>
<protein>
    <submittedName>
        <fullName evidence="9">Trimeric intracellular cation channel family protein</fullName>
    </submittedName>
</protein>
<evidence type="ECO:0000313" key="9">
    <source>
        <dbReference type="EMBL" id="MCX2525438.1"/>
    </source>
</evidence>
<evidence type="ECO:0000259" key="8">
    <source>
        <dbReference type="Pfam" id="PF03458"/>
    </source>
</evidence>
<accession>A0AA41ZK11</accession>
<dbReference type="Pfam" id="PF03458">
    <property type="entry name" value="Gly_transporter"/>
    <property type="match status" value="2"/>
</dbReference>
<dbReference type="InterPro" id="IPR005115">
    <property type="entry name" value="Gly_transporter"/>
</dbReference>
<feature type="transmembrane region" description="Helical" evidence="7">
    <location>
        <begin position="142"/>
        <end position="161"/>
    </location>
</feature>
<dbReference type="Proteomes" id="UP001165678">
    <property type="component" value="Unassembled WGS sequence"/>
</dbReference>
<name>A0AA41ZK11_9GAMM</name>
<keyword evidence="5 7" id="KW-1133">Transmembrane helix</keyword>
<comment type="subcellular location">
    <subcellularLocation>
        <location evidence="1">Cell membrane</location>
        <topology evidence="1">Multi-pass membrane protein</topology>
    </subcellularLocation>
</comment>
<dbReference type="RefSeq" id="WP_250938125.1">
    <property type="nucleotide sequence ID" value="NZ_JAMLJK010000002.1"/>
</dbReference>
<dbReference type="EMBL" id="JAPIVE010000004">
    <property type="protein sequence ID" value="MCX2525438.1"/>
    <property type="molecule type" value="Genomic_DNA"/>
</dbReference>
<evidence type="ECO:0000256" key="2">
    <source>
        <dbReference type="ARBA" id="ARBA00008193"/>
    </source>
</evidence>
<feature type="transmembrane region" description="Helical" evidence="7">
    <location>
        <begin position="110"/>
        <end position="130"/>
    </location>
</feature>
<feature type="domain" description="Glycine transporter" evidence="8">
    <location>
        <begin position="57"/>
        <end position="131"/>
    </location>
</feature>
<evidence type="ECO:0000256" key="1">
    <source>
        <dbReference type="ARBA" id="ARBA00004651"/>
    </source>
</evidence>
<dbReference type="PANTHER" id="PTHR30506">
    <property type="entry name" value="INNER MEMBRANE PROTEIN"/>
    <property type="match status" value="1"/>
</dbReference>
<comment type="caution">
    <text evidence="9">The sequence shown here is derived from an EMBL/GenBank/DDBJ whole genome shotgun (WGS) entry which is preliminary data.</text>
</comment>
<keyword evidence="10" id="KW-1185">Reference proteome</keyword>
<keyword evidence="4 7" id="KW-0812">Transmembrane</keyword>
<evidence type="ECO:0000256" key="5">
    <source>
        <dbReference type="ARBA" id="ARBA00022989"/>
    </source>
</evidence>
<evidence type="ECO:0000313" key="10">
    <source>
        <dbReference type="Proteomes" id="UP001165678"/>
    </source>
</evidence>
<keyword evidence="6 7" id="KW-0472">Membrane</keyword>
<dbReference type="AlphaFoldDB" id="A0AA41ZK11"/>